<dbReference type="EMBL" id="JAQGLA010000121">
    <property type="protein sequence ID" value="MDA3630807.1"/>
    <property type="molecule type" value="Genomic_DNA"/>
</dbReference>
<keyword evidence="1" id="KW-1133">Transmembrane helix</keyword>
<dbReference type="RefSeq" id="WP_270954070.1">
    <property type="nucleotide sequence ID" value="NZ_JAQGLA010000121.1"/>
</dbReference>
<gene>
    <name evidence="2" type="ORF">OU415_35645</name>
</gene>
<evidence type="ECO:0008006" key="4">
    <source>
        <dbReference type="Google" id="ProtNLM"/>
    </source>
</evidence>
<feature type="transmembrane region" description="Helical" evidence="1">
    <location>
        <begin position="42"/>
        <end position="64"/>
    </location>
</feature>
<reference evidence="2 3" key="1">
    <citation type="submission" date="2022-11" db="EMBL/GenBank/DDBJ databases">
        <title>Draft genome sequence of Saccharopolyspora sp. WRP15-2 isolated from rhizosphere soils of wild rice in Thailand.</title>
        <authorList>
            <person name="Duangmal K."/>
            <person name="Kammanee S."/>
            <person name="Muangham S."/>
        </authorList>
    </citation>
    <scope>NUCLEOTIDE SEQUENCE [LARGE SCALE GENOMIC DNA]</scope>
    <source>
        <strain evidence="2 3">WRP15-2</strain>
    </source>
</reference>
<keyword evidence="1" id="KW-0812">Transmembrane</keyword>
<organism evidence="2 3">
    <name type="scientific">Saccharopolyspora oryzae</name>
    <dbReference type="NCBI Taxonomy" id="2997343"/>
    <lineage>
        <taxon>Bacteria</taxon>
        <taxon>Bacillati</taxon>
        <taxon>Actinomycetota</taxon>
        <taxon>Actinomycetes</taxon>
        <taxon>Pseudonocardiales</taxon>
        <taxon>Pseudonocardiaceae</taxon>
        <taxon>Saccharopolyspora</taxon>
    </lineage>
</organism>
<evidence type="ECO:0000313" key="2">
    <source>
        <dbReference type="EMBL" id="MDA3630807.1"/>
    </source>
</evidence>
<dbReference type="Proteomes" id="UP001210380">
    <property type="component" value="Unassembled WGS sequence"/>
</dbReference>
<evidence type="ECO:0000256" key="1">
    <source>
        <dbReference type="SAM" id="Phobius"/>
    </source>
</evidence>
<accession>A0ABT4VA21</accession>
<name>A0ABT4VA21_9PSEU</name>
<keyword evidence="1" id="KW-0472">Membrane</keyword>
<feature type="transmembrane region" description="Helical" evidence="1">
    <location>
        <begin position="12"/>
        <end position="36"/>
    </location>
</feature>
<comment type="caution">
    <text evidence="2">The sequence shown here is derived from an EMBL/GenBank/DDBJ whole genome shotgun (WGS) entry which is preliminary data.</text>
</comment>
<protein>
    <recommendedName>
        <fullName evidence="4">DUF2530 domain-containing protein</fullName>
    </recommendedName>
</protein>
<keyword evidence="3" id="KW-1185">Reference proteome</keyword>
<proteinExistence type="predicted"/>
<sequence>MAAASARRSAILPVSITMFALGLLAIIAIFALFALGYGNLPVWLNLATLLCPAGFIVGVIATVLRNRKR</sequence>
<evidence type="ECO:0000313" key="3">
    <source>
        <dbReference type="Proteomes" id="UP001210380"/>
    </source>
</evidence>